<protein>
    <submittedName>
        <fullName evidence="7">DUF1924 domain-containing protein</fullName>
    </submittedName>
</protein>
<feature type="domain" description="Cytochrome c" evidence="6">
    <location>
        <begin position="44"/>
        <end position="134"/>
    </location>
</feature>
<keyword evidence="8" id="KW-1185">Reference proteome</keyword>
<keyword evidence="5" id="KW-0732">Signal</keyword>
<evidence type="ECO:0000256" key="4">
    <source>
        <dbReference type="PROSITE-ProRule" id="PRU00433"/>
    </source>
</evidence>
<feature type="signal peptide" evidence="5">
    <location>
        <begin position="1"/>
        <end position="24"/>
    </location>
</feature>
<keyword evidence="1 4" id="KW-0349">Heme</keyword>
<proteinExistence type="predicted"/>
<evidence type="ECO:0000259" key="6">
    <source>
        <dbReference type="PROSITE" id="PS51007"/>
    </source>
</evidence>
<dbReference type="Proteomes" id="UP000663903">
    <property type="component" value="Chromosome"/>
</dbReference>
<dbReference type="InterPro" id="IPR036909">
    <property type="entry name" value="Cyt_c-like_dom_sf"/>
</dbReference>
<dbReference type="SUPFAM" id="SSF46626">
    <property type="entry name" value="Cytochrome c"/>
    <property type="match status" value="1"/>
</dbReference>
<evidence type="ECO:0000256" key="5">
    <source>
        <dbReference type="SAM" id="SignalP"/>
    </source>
</evidence>
<dbReference type="GO" id="GO:0046872">
    <property type="term" value="F:metal ion binding"/>
    <property type="evidence" value="ECO:0007669"/>
    <property type="project" value="UniProtKB-KW"/>
</dbReference>
<feature type="chain" id="PRO_5038138012" evidence="5">
    <location>
        <begin position="25"/>
        <end position="135"/>
    </location>
</feature>
<evidence type="ECO:0000313" key="8">
    <source>
        <dbReference type="Proteomes" id="UP000663903"/>
    </source>
</evidence>
<dbReference type="Gene3D" id="1.10.760.10">
    <property type="entry name" value="Cytochrome c-like domain"/>
    <property type="match status" value="1"/>
</dbReference>
<dbReference type="KEGG" id="otd:J1M35_05100"/>
<keyword evidence="2 4" id="KW-0479">Metal-binding</keyword>
<reference evidence="7" key="1">
    <citation type="submission" date="2021-03" db="EMBL/GenBank/DDBJ databases">
        <title>Ottowia sp. 27C isolated from the cloaca of a Giant Asian pond turtle (Heosemys grandis).</title>
        <authorList>
            <person name="Spergser J."/>
            <person name="Busse H.-J."/>
        </authorList>
    </citation>
    <scope>NUCLEOTIDE SEQUENCE</scope>
    <source>
        <strain evidence="7">27C</strain>
    </source>
</reference>
<dbReference type="InterPro" id="IPR015170">
    <property type="entry name" value="DUF1924_SHP"/>
</dbReference>
<evidence type="ECO:0000256" key="1">
    <source>
        <dbReference type="ARBA" id="ARBA00022617"/>
    </source>
</evidence>
<gene>
    <name evidence="7" type="ORF">J1M35_05100</name>
</gene>
<evidence type="ECO:0000313" key="7">
    <source>
        <dbReference type="EMBL" id="QTD46279.1"/>
    </source>
</evidence>
<dbReference type="AlphaFoldDB" id="A0A975H3Y1"/>
<dbReference type="Pfam" id="PF09086">
    <property type="entry name" value="DUF1924"/>
    <property type="match status" value="1"/>
</dbReference>
<organism evidence="7 8">
    <name type="scientific">Ottowia testudinis</name>
    <dbReference type="NCBI Taxonomy" id="2816950"/>
    <lineage>
        <taxon>Bacteria</taxon>
        <taxon>Pseudomonadati</taxon>
        <taxon>Pseudomonadota</taxon>
        <taxon>Betaproteobacteria</taxon>
        <taxon>Burkholderiales</taxon>
        <taxon>Comamonadaceae</taxon>
        <taxon>Ottowia</taxon>
    </lineage>
</organism>
<dbReference type="GO" id="GO:0009055">
    <property type="term" value="F:electron transfer activity"/>
    <property type="evidence" value="ECO:0007669"/>
    <property type="project" value="InterPro"/>
</dbReference>
<dbReference type="PROSITE" id="PS51007">
    <property type="entry name" value="CYTC"/>
    <property type="match status" value="1"/>
</dbReference>
<dbReference type="GO" id="GO:0020037">
    <property type="term" value="F:heme binding"/>
    <property type="evidence" value="ECO:0007669"/>
    <property type="project" value="InterPro"/>
</dbReference>
<evidence type="ECO:0000256" key="2">
    <source>
        <dbReference type="ARBA" id="ARBA00022723"/>
    </source>
</evidence>
<sequence>MTASPFIHIAAGLLAACALTPATAQPTNASAQLQRWQASAGAPADAARGQKLFNTKAGNDLSCASCHGAPPTGPARHASTGKPIDTLAPAFNAERFTDTAKVDKWFRRNCKDVFSRECSAAEKADVMAYLLSLKK</sequence>
<dbReference type="InterPro" id="IPR009056">
    <property type="entry name" value="Cyt_c-like_dom"/>
</dbReference>
<dbReference type="EMBL" id="CP071796">
    <property type="protein sequence ID" value="QTD46279.1"/>
    <property type="molecule type" value="Genomic_DNA"/>
</dbReference>
<keyword evidence="3 4" id="KW-0408">Iron</keyword>
<name>A0A975H3Y1_9BURK</name>
<dbReference type="RefSeq" id="WP_208010178.1">
    <property type="nucleotide sequence ID" value="NZ_CP071796.1"/>
</dbReference>
<accession>A0A975H3Y1</accession>
<evidence type="ECO:0000256" key="3">
    <source>
        <dbReference type="ARBA" id="ARBA00023004"/>
    </source>
</evidence>